<feature type="compositionally biased region" description="Polar residues" evidence="3">
    <location>
        <begin position="1"/>
        <end position="17"/>
    </location>
</feature>
<proteinExistence type="predicted"/>
<dbReference type="Proteomes" id="UP000500857">
    <property type="component" value="Chromosome"/>
</dbReference>
<sequence length="153" mass="17001">MSSNKSVPETRPQNSDEPVTPLPSTEGDRPDYLGLLRFLVSPFLESPESLRVDCERLQNQSKVWLRMAFDDPEKGRVYGRGGRNIQAIRKVLDATARLAGESVYLDIYGSESHDRPSSGGRGGDRQSPKPGSRRSSSRRSPAPPERPRPSKPQ</sequence>
<organism evidence="4 5">
    <name type="scientific">Oxynema aestuarii AP17</name>
    <dbReference type="NCBI Taxonomy" id="2064643"/>
    <lineage>
        <taxon>Bacteria</taxon>
        <taxon>Bacillati</taxon>
        <taxon>Cyanobacteriota</taxon>
        <taxon>Cyanophyceae</taxon>
        <taxon>Oscillatoriophycideae</taxon>
        <taxon>Oscillatoriales</taxon>
        <taxon>Oscillatoriaceae</taxon>
        <taxon>Oxynema</taxon>
        <taxon>Oxynema aestuarii</taxon>
    </lineage>
</organism>
<dbReference type="RefSeq" id="WP_168571633.1">
    <property type="nucleotide sequence ID" value="NZ_CP051167.1"/>
</dbReference>
<evidence type="ECO:0000313" key="5">
    <source>
        <dbReference type="Proteomes" id="UP000500857"/>
    </source>
</evidence>
<dbReference type="GO" id="GO:0003723">
    <property type="term" value="F:RNA binding"/>
    <property type="evidence" value="ECO:0007669"/>
    <property type="project" value="UniProtKB-KW"/>
</dbReference>
<keyword evidence="5" id="KW-1185">Reference proteome</keyword>
<feature type="compositionally biased region" description="Basic and acidic residues" evidence="3">
    <location>
        <begin position="111"/>
        <end position="127"/>
    </location>
</feature>
<evidence type="ECO:0000256" key="1">
    <source>
        <dbReference type="ARBA" id="ARBA00022490"/>
    </source>
</evidence>
<dbReference type="CDD" id="cd22533">
    <property type="entry name" value="KH-II_YlqC-like"/>
    <property type="match status" value="1"/>
</dbReference>
<dbReference type="Pfam" id="PF13083">
    <property type="entry name" value="KH_KhpA-B"/>
    <property type="match status" value="1"/>
</dbReference>
<dbReference type="InterPro" id="IPR020627">
    <property type="entry name" value="KhpA"/>
</dbReference>
<accession>A0A6H1U540</accession>
<dbReference type="PANTHER" id="PTHR34654:SF1">
    <property type="entry name" value="RNA-BINDING PROTEIN KHPA"/>
    <property type="match status" value="1"/>
</dbReference>
<dbReference type="PANTHER" id="PTHR34654">
    <property type="entry name" value="UPF0109 PROTEIN SCO5592"/>
    <property type="match status" value="1"/>
</dbReference>
<dbReference type="AlphaFoldDB" id="A0A6H1U540"/>
<keyword evidence="2" id="KW-0694">RNA-binding</keyword>
<evidence type="ECO:0000256" key="2">
    <source>
        <dbReference type="ARBA" id="ARBA00022884"/>
    </source>
</evidence>
<keyword evidence="1" id="KW-0963">Cytoplasm</keyword>
<dbReference type="KEGG" id="oxy:HCG48_25200"/>
<name>A0A6H1U540_9CYAN</name>
<gene>
    <name evidence="4" type="ORF">HCG48_25200</name>
</gene>
<feature type="region of interest" description="Disordered" evidence="3">
    <location>
        <begin position="109"/>
        <end position="153"/>
    </location>
</feature>
<evidence type="ECO:0000313" key="4">
    <source>
        <dbReference type="EMBL" id="QIZ73487.1"/>
    </source>
</evidence>
<evidence type="ECO:0000256" key="3">
    <source>
        <dbReference type="SAM" id="MobiDB-lite"/>
    </source>
</evidence>
<dbReference type="EMBL" id="CP051167">
    <property type="protein sequence ID" value="QIZ73487.1"/>
    <property type="molecule type" value="Genomic_DNA"/>
</dbReference>
<protein>
    <submittedName>
        <fullName evidence="4">KH domain-containing protein</fullName>
    </submittedName>
</protein>
<reference evidence="4 5" key="1">
    <citation type="submission" date="2020-04" db="EMBL/GenBank/DDBJ databases">
        <authorList>
            <person name="Basu S."/>
            <person name="Maruthanayagam V."/>
            <person name="Chakraborty S."/>
            <person name="Pramanik A."/>
            <person name="Mukherjee J."/>
            <person name="Brink B."/>
        </authorList>
    </citation>
    <scope>NUCLEOTIDE SEQUENCE [LARGE SCALE GENOMIC DNA]</scope>
    <source>
        <strain evidence="4 5">AP17</strain>
    </source>
</reference>
<feature type="region of interest" description="Disordered" evidence="3">
    <location>
        <begin position="1"/>
        <end position="28"/>
    </location>
</feature>